<comment type="caution">
    <text evidence="1">The sequence shown here is derived from an EMBL/GenBank/DDBJ whole genome shotgun (WGS) entry which is preliminary data.</text>
</comment>
<sequence length="111" mass="12488">MNCQKGYSDEIKCTIAPRSFNVTTFSWTTHCILYTTFSTAESNMSPGMLSTARNMLSFKVVSIGTPTKIDLGFEITPQEKVTRGYPGRMDMENAYRMLCVVHEKGGHIESY</sequence>
<evidence type="ECO:0000313" key="3">
    <source>
        <dbReference type="Proteomes" id="UP000499080"/>
    </source>
</evidence>
<name>A0A4Y2IRX9_ARAVE</name>
<dbReference type="EMBL" id="BGPR01002882">
    <property type="protein sequence ID" value="GBM80420.1"/>
    <property type="molecule type" value="Genomic_DNA"/>
</dbReference>
<evidence type="ECO:0000313" key="2">
    <source>
        <dbReference type="EMBL" id="GBM86278.1"/>
    </source>
</evidence>
<protein>
    <submittedName>
        <fullName evidence="1">Uncharacterized protein</fullName>
    </submittedName>
</protein>
<proteinExistence type="predicted"/>
<evidence type="ECO:0000313" key="1">
    <source>
        <dbReference type="EMBL" id="GBM80420.1"/>
    </source>
</evidence>
<reference evidence="1 3" key="1">
    <citation type="journal article" date="2019" name="Sci. Rep.">
        <title>Orb-weaving spider Araneus ventricosus genome elucidates the spidroin gene catalogue.</title>
        <authorList>
            <person name="Kono N."/>
            <person name="Nakamura H."/>
            <person name="Ohtoshi R."/>
            <person name="Moran D.A.P."/>
            <person name="Shinohara A."/>
            <person name="Yoshida Y."/>
            <person name="Fujiwara M."/>
            <person name="Mori M."/>
            <person name="Tomita M."/>
            <person name="Arakawa K."/>
        </authorList>
    </citation>
    <scope>NUCLEOTIDE SEQUENCE [LARGE SCALE GENOMIC DNA]</scope>
</reference>
<organism evidence="1 3">
    <name type="scientific">Araneus ventricosus</name>
    <name type="common">Orbweaver spider</name>
    <name type="synonym">Epeira ventricosa</name>
    <dbReference type="NCBI Taxonomy" id="182803"/>
    <lineage>
        <taxon>Eukaryota</taxon>
        <taxon>Metazoa</taxon>
        <taxon>Ecdysozoa</taxon>
        <taxon>Arthropoda</taxon>
        <taxon>Chelicerata</taxon>
        <taxon>Arachnida</taxon>
        <taxon>Araneae</taxon>
        <taxon>Araneomorphae</taxon>
        <taxon>Entelegynae</taxon>
        <taxon>Araneoidea</taxon>
        <taxon>Araneidae</taxon>
        <taxon>Araneus</taxon>
    </lineage>
</organism>
<accession>A0A4Y2IRX9</accession>
<gene>
    <name evidence="1" type="ORF">AVEN_21269_1</name>
    <name evidence="2" type="ORF">AVEN_79805_1</name>
</gene>
<dbReference type="EMBL" id="BGPR01003299">
    <property type="protein sequence ID" value="GBM86278.1"/>
    <property type="molecule type" value="Genomic_DNA"/>
</dbReference>
<dbReference type="AlphaFoldDB" id="A0A4Y2IRX9"/>
<dbReference type="Proteomes" id="UP000499080">
    <property type="component" value="Unassembled WGS sequence"/>
</dbReference>
<keyword evidence="3" id="KW-1185">Reference proteome</keyword>